<protein>
    <submittedName>
        <fullName evidence="2">OLC1v1035358C1</fullName>
    </submittedName>
</protein>
<dbReference type="EMBL" id="OX459120">
    <property type="protein sequence ID" value="CAI9098673.1"/>
    <property type="molecule type" value="Genomic_DNA"/>
</dbReference>
<dbReference type="AlphaFoldDB" id="A0AAV1CU47"/>
<keyword evidence="3" id="KW-1185">Reference proteome</keyword>
<feature type="transmembrane region" description="Helical" evidence="1">
    <location>
        <begin position="157"/>
        <end position="181"/>
    </location>
</feature>
<dbReference type="Proteomes" id="UP001161247">
    <property type="component" value="Chromosome 3"/>
</dbReference>
<keyword evidence="1" id="KW-0812">Transmembrane</keyword>
<feature type="transmembrane region" description="Helical" evidence="1">
    <location>
        <begin position="38"/>
        <end position="65"/>
    </location>
</feature>
<keyword evidence="1" id="KW-1133">Transmembrane helix</keyword>
<accession>A0AAV1CU47</accession>
<evidence type="ECO:0000256" key="1">
    <source>
        <dbReference type="SAM" id="Phobius"/>
    </source>
</evidence>
<feature type="transmembrane region" description="Helical" evidence="1">
    <location>
        <begin position="193"/>
        <end position="219"/>
    </location>
</feature>
<organism evidence="2 3">
    <name type="scientific">Oldenlandia corymbosa var. corymbosa</name>
    <dbReference type="NCBI Taxonomy" id="529605"/>
    <lineage>
        <taxon>Eukaryota</taxon>
        <taxon>Viridiplantae</taxon>
        <taxon>Streptophyta</taxon>
        <taxon>Embryophyta</taxon>
        <taxon>Tracheophyta</taxon>
        <taxon>Spermatophyta</taxon>
        <taxon>Magnoliopsida</taxon>
        <taxon>eudicotyledons</taxon>
        <taxon>Gunneridae</taxon>
        <taxon>Pentapetalae</taxon>
        <taxon>asterids</taxon>
        <taxon>lamiids</taxon>
        <taxon>Gentianales</taxon>
        <taxon>Rubiaceae</taxon>
        <taxon>Rubioideae</taxon>
        <taxon>Spermacoceae</taxon>
        <taxon>Hedyotis-Oldenlandia complex</taxon>
        <taxon>Oldenlandia</taxon>
    </lineage>
</organism>
<sequence length="331" mass="36509">MEIQSTLAYYTGKVVQPSLSLFGILKEAYKTSFRNGRLLLFITFIMFSCYSILDLGSWFIILPIVEDLEAHVKLLPKNGSFGDADSVAYNKLILNDVRHFLTYSLVALFFWVLITVLAVTSTVYSTFEAYTAKGLSLKDMLLGSVSGKYKRAFKTSVWIVLISLASAALLYLVFGVILIMAQGPVLSGLNLNWVFFILGGCYAVYLCSLSMFSLVVSVLEEEKSGLKAIIEGNELMKGTKLQEFVLMVVVILAAIANSKGFGYLETVTGTENATLAMVIGVAISFPGTLVFCLLKVFVFVVFTLFYHECKMNKIAEENRALYAPIAAVAEF</sequence>
<proteinExistence type="predicted"/>
<feature type="transmembrane region" description="Helical" evidence="1">
    <location>
        <begin position="244"/>
        <end position="264"/>
    </location>
</feature>
<name>A0AAV1CU47_OLDCO</name>
<feature type="transmembrane region" description="Helical" evidence="1">
    <location>
        <begin position="276"/>
        <end position="306"/>
    </location>
</feature>
<evidence type="ECO:0000313" key="2">
    <source>
        <dbReference type="EMBL" id="CAI9098673.1"/>
    </source>
</evidence>
<dbReference type="PANTHER" id="PTHR33133">
    <property type="entry name" value="OS08G0107100 PROTEIN-RELATED"/>
    <property type="match status" value="1"/>
</dbReference>
<dbReference type="PANTHER" id="PTHR33133:SF39">
    <property type="entry name" value="ABC TRANSPORTER PERMEASE"/>
    <property type="match status" value="1"/>
</dbReference>
<keyword evidence="1" id="KW-0472">Membrane</keyword>
<feature type="transmembrane region" description="Helical" evidence="1">
    <location>
        <begin position="100"/>
        <end position="124"/>
    </location>
</feature>
<gene>
    <name evidence="2" type="ORF">OLC1_LOCUS8831</name>
</gene>
<evidence type="ECO:0000313" key="3">
    <source>
        <dbReference type="Proteomes" id="UP001161247"/>
    </source>
</evidence>
<reference evidence="2" key="1">
    <citation type="submission" date="2023-03" db="EMBL/GenBank/DDBJ databases">
        <authorList>
            <person name="Julca I."/>
        </authorList>
    </citation>
    <scope>NUCLEOTIDE SEQUENCE</scope>
</reference>